<proteinExistence type="predicted"/>
<dbReference type="AlphaFoldDB" id="A0A1F2PAV3"/>
<evidence type="ECO:0000313" key="2">
    <source>
        <dbReference type="Proteomes" id="UP000186940"/>
    </source>
</evidence>
<protein>
    <submittedName>
        <fullName evidence="1">Uncharacterized protein</fullName>
    </submittedName>
</protein>
<organism evidence="1 2">
    <name type="scientific">Candidatus Syntropharchaeum caldarium</name>
    <dbReference type="NCBI Taxonomy" id="1838285"/>
    <lineage>
        <taxon>Archaea</taxon>
        <taxon>Methanobacteriati</taxon>
        <taxon>Methanobacteriota</taxon>
        <taxon>Stenosarchaea group</taxon>
        <taxon>Methanomicrobia</taxon>
        <taxon>Methanosarcinales</taxon>
        <taxon>ANME-2 cluster</taxon>
        <taxon>Candidatus Syntropharchaeum</taxon>
    </lineage>
</organism>
<comment type="caution">
    <text evidence="1">The sequence shown here is derived from an EMBL/GenBank/DDBJ whole genome shotgun (WGS) entry which is preliminary data.</text>
</comment>
<name>A0A1F2PAV3_9EURY</name>
<sequence length="42" mass="4717">MYKKVCVACFFVPKYAEGGNIFIGGFFKSSRGNRSIFDGLFN</sequence>
<gene>
    <name evidence="1" type="ORF">SCAL_000059</name>
</gene>
<accession>A0A1F2PAV3</accession>
<dbReference type="EMBL" id="LYOS01000001">
    <property type="protein sequence ID" value="OFV68383.1"/>
    <property type="molecule type" value="Genomic_DNA"/>
</dbReference>
<dbReference type="Proteomes" id="UP000186940">
    <property type="component" value="Unassembled WGS sequence"/>
</dbReference>
<keyword evidence="2" id="KW-1185">Reference proteome</keyword>
<dbReference type="STRING" id="1838285.SCAL_000059"/>
<evidence type="ECO:0000313" key="1">
    <source>
        <dbReference type="EMBL" id="OFV68383.1"/>
    </source>
</evidence>
<reference evidence="1" key="1">
    <citation type="submission" date="2016-05" db="EMBL/GenBank/DDBJ databases">
        <title>Microbial consortia oxidize butane by reversing methanogenesis.</title>
        <authorList>
            <person name="Laso-Perez R."/>
            <person name="Richter M."/>
            <person name="Wegener G."/>
            <person name="Musat F."/>
        </authorList>
    </citation>
    <scope>NUCLEOTIDE SEQUENCE [LARGE SCALE GENOMIC DNA]</scope>
    <source>
        <strain evidence="1">BOX2</strain>
    </source>
</reference>